<protein>
    <submittedName>
        <fullName evidence="1">Uncharacterized protein</fullName>
    </submittedName>
</protein>
<organism evidence="1 2">
    <name type="scientific">Plantactinospora alkalitolerans</name>
    <dbReference type="NCBI Taxonomy" id="2789879"/>
    <lineage>
        <taxon>Bacteria</taxon>
        <taxon>Bacillati</taxon>
        <taxon>Actinomycetota</taxon>
        <taxon>Actinomycetes</taxon>
        <taxon>Micromonosporales</taxon>
        <taxon>Micromonosporaceae</taxon>
        <taxon>Plantactinospora</taxon>
    </lineage>
</organism>
<keyword evidence="2" id="KW-1185">Reference proteome</keyword>
<sequence length="50" mass="5734">MLAEAVDSLDRAWVQYQGQEIMLIRSSDALRFGQIYRAVQRAIEQHSPEG</sequence>
<dbReference type="InterPro" id="IPR045629">
    <property type="entry name" value="DUF6232"/>
</dbReference>
<evidence type="ECO:0000313" key="2">
    <source>
        <dbReference type="Proteomes" id="UP000638560"/>
    </source>
</evidence>
<proteinExistence type="predicted"/>
<evidence type="ECO:0000313" key="1">
    <source>
        <dbReference type="EMBL" id="MBF9135544.1"/>
    </source>
</evidence>
<dbReference type="EMBL" id="JADPUN010000439">
    <property type="protein sequence ID" value="MBF9135544.1"/>
    <property type="molecule type" value="Genomic_DNA"/>
</dbReference>
<dbReference type="Pfam" id="PF19744">
    <property type="entry name" value="DUF6232"/>
    <property type="match status" value="1"/>
</dbReference>
<gene>
    <name evidence="1" type="ORF">I0C86_42650</name>
</gene>
<accession>A0ABS0HAP6</accession>
<reference evidence="1 2" key="1">
    <citation type="submission" date="2020-11" db="EMBL/GenBank/DDBJ databases">
        <title>A novel isolate from a Black sea contaminated sediment with potential to produce alkanes: Plantactinospora alkalitolerans sp. nov.</title>
        <authorList>
            <person name="Carro L."/>
            <person name="Veyisoglu A."/>
            <person name="Guven K."/>
            <person name="Schumann P."/>
            <person name="Klenk H.-P."/>
            <person name="Sahin N."/>
        </authorList>
    </citation>
    <scope>NUCLEOTIDE SEQUENCE [LARGE SCALE GENOMIC DNA]</scope>
    <source>
        <strain evidence="1 2">S1510</strain>
    </source>
</reference>
<dbReference type="Proteomes" id="UP000638560">
    <property type="component" value="Unassembled WGS sequence"/>
</dbReference>
<name>A0ABS0HAP6_9ACTN</name>
<comment type="caution">
    <text evidence="1">The sequence shown here is derived from an EMBL/GenBank/DDBJ whole genome shotgun (WGS) entry which is preliminary data.</text>
</comment>